<reference evidence="1 2" key="1">
    <citation type="submission" date="2017-03" db="EMBL/GenBank/DDBJ databases">
        <title>Genomes of endolithic fungi from Antarctica.</title>
        <authorList>
            <person name="Coleine C."/>
            <person name="Masonjones S."/>
            <person name="Stajich J.E."/>
        </authorList>
    </citation>
    <scope>NUCLEOTIDE SEQUENCE [LARGE SCALE GENOMIC DNA]</scope>
    <source>
        <strain evidence="1 2">CCFEE 5184</strain>
    </source>
</reference>
<keyword evidence="2" id="KW-1185">Reference proteome</keyword>
<gene>
    <name evidence="1" type="ORF">B0A55_04463</name>
</gene>
<dbReference type="EMBL" id="NAJQ01000144">
    <property type="protein sequence ID" value="TKA77174.1"/>
    <property type="molecule type" value="Genomic_DNA"/>
</dbReference>
<proteinExistence type="predicted"/>
<accession>A0A4U0XJ29</accession>
<dbReference type="AlphaFoldDB" id="A0A4U0XJ29"/>
<comment type="caution">
    <text evidence="1">The sequence shown here is derived from an EMBL/GenBank/DDBJ whole genome shotgun (WGS) entry which is preliminary data.</text>
</comment>
<dbReference type="Proteomes" id="UP000309340">
    <property type="component" value="Unassembled WGS sequence"/>
</dbReference>
<evidence type="ECO:0000313" key="2">
    <source>
        <dbReference type="Proteomes" id="UP000309340"/>
    </source>
</evidence>
<evidence type="ECO:0000313" key="1">
    <source>
        <dbReference type="EMBL" id="TKA77174.1"/>
    </source>
</evidence>
<dbReference type="OrthoDB" id="433309at2759"/>
<sequence>MDDPDNTREDLERLRGDRRQILLCNGSQVSPEMSPESRILMRQQENVKDGIAYLLDHDYAWLLHIDSDELLYEPGGETAESWSRRQDVGSVRFTNHEALPLNTTSENAFRDCNWFRINGDANSRRRFMAYGNGKSAVRLTHRAAPDGPHSFKGYRGPLYEPSADEVMILHYPTPTYERWVAKYRHYGDFGDYWYDNPQIPNGVEFMLKSRDVVQDAVKSGDWRKAREFWDGRVMVEDGEAWREDVEDERIRQYEPLAGLAAP</sequence>
<protein>
    <recommendedName>
        <fullName evidence="3">Glycosyltransferase family 92 protein</fullName>
    </recommendedName>
</protein>
<evidence type="ECO:0008006" key="3">
    <source>
        <dbReference type="Google" id="ProtNLM"/>
    </source>
</evidence>
<organism evidence="1 2">
    <name type="scientific">Friedmanniomyces simplex</name>
    <dbReference type="NCBI Taxonomy" id="329884"/>
    <lineage>
        <taxon>Eukaryota</taxon>
        <taxon>Fungi</taxon>
        <taxon>Dikarya</taxon>
        <taxon>Ascomycota</taxon>
        <taxon>Pezizomycotina</taxon>
        <taxon>Dothideomycetes</taxon>
        <taxon>Dothideomycetidae</taxon>
        <taxon>Mycosphaerellales</taxon>
        <taxon>Teratosphaeriaceae</taxon>
        <taxon>Friedmanniomyces</taxon>
    </lineage>
</organism>
<name>A0A4U0XJ29_9PEZI</name>